<protein>
    <submittedName>
        <fullName evidence="1">Uncharacterized protein</fullName>
    </submittedName>
</protein>
<reference evidence="1 2" key="1">
    <citation type="submission" date="2016-03" db="EMBL/GenBank/DDBJ databases">
        <title>Cyphomyrmex costatus WGS genome.</title>
        <authorList>
            <person name="Nygaard S."/>
            <person name="Hu H."/>
            <person name="Boomsma J."/>
            <person name="Zhang G."/>
        </authorList>
    </citation>
    <scope>NUCLEOTIDE SEQUENCE [LARGE SCALE GENOMIC DNA]</scope>
    <source>
        <strain evidence="1">MS0001</strain>
        <tissue evidence="1">Whole body</tissue>
    </source>
</reference>
<dbReference type="AlphaFoldDB" id="A0A151IK52"/>
<evidence type="ECO:0000313" key="2">
    <source>
        <dbReference type="Proteomes" id="UP000078542"/>
    </source>
</evidence>
<name>A0A151IK52_9HYME</name>
<dbReference type="EMBL" id="KQ977255">
    <property type="protein sequence ID" value="KYN04642.1"/>
    <property type="molecule type" value="Genomic_DNA"/>
</dbReference>
<accession>A0A151IK52</accession>
<organism evidence="1 2">
    <name type="scientific">Cyphomyrmex costatus</name>
    <dbReference type="NCBI Taxonomy" id="456900"/>
    <lineage>
        <taxon>Eukaryota</taxon>
        <taxon>Metazoa</taxon>
        <taxon>Ecdysozoa</taxon>
        <taxon>Arthropoda</taxon>
        <taxon>Hexapoda</taxon>
        <taxon>Insecta</taxon>
        <taxon>Pterygota</taxon>
        <taxon>Neoptera</taxon>
        <taxon>Endopterygota</taxon>
        <taxon>Hymenoptera</taxon>
        <taxon>Apocrita</taxon>
        <taxon>Aculeata</taxon>
        <taxon>Formicoidea</taxon>
        <taxon>Formicidae</taxon>
        <taxon>Myrmicinae</taxon>
        <taxon>Cyphomyrmex</taxon>
    </lineage>
</organism>
<sequence length="49" mass="5655">MQLLSAARQHQQPVHNGHVLMAIYPILLYHEKSNTVAPARAVFLRDRDF</sequence>
<proteinExistence type="predicted"/>
<evidence type="ECO:0000313" key="1">
    <source>
        <dbReference type="EMBL" id="KYN04642.1"/>
    </source>
</evidence>
<keyword evidence="2" id="KW-1185">Reference proteome</keyword>
<dbReference type="Proteomes" id="UP000078542">
    <property type="component" value="Unassembled WGS sequence"/>
</dbReference>
<gene>
    <name evidence="1" type="ORF">ALC62_04473</name>
</gene>